<protein>
    <recommendedName>
        <fullName evidence="3">Aminoglycoside phosphotransferase domain-containing protein</fullName>
    </recommendedName>
</protein>
<dbReference type="GO" id="GO:0005739">
    <property type="term" value="C:mitochondrion"/>
    <property type="evidence" value="ECO:0007669"/>
    <property type="project" value="TreeGrafter"/>
</dbReference>
<evidence type="ECO:0000313" key="1">
    <source>
        <dbReference type="EMBL" id="PGG99343.1"/>
    </source>
</evidence>
<proteinExistence type="predicted"/>
<comment type="caution">
    <text evidence="1">The sequence shown here is derived from an EMBL/GenBank/DDBJ whole genome shotgun (WGS) entry which is preliminary data.</text>
</comment>
<organism evidence="1 2">
    <name type="scientific">Polytolypa hystricis (strain UAMH7299)</name>
    <dbReference type="NCBI Taxonomy" id="1447883"/>
    <lineage>
        <taxon>Eukaryota</taxon>
        <taxon>Fungi</taxon>
        <taxon>Dikarya</taxon>
        <taxon>Ascomycota</taxon>
        <taxon>Pezizomycotina</taxon>
        <taxon>Eurotiomycetes</taxon>
        <taxon>Eurotiomycetidae</taxon>
        <taxon>Onygenales</taxon>
        <taxon>Onygenales incertae sedis</taxon>
        <taxon>Polytolypa</taxon>
    </lineage>
</organism>
<dbReference type="PANTHER" id="PTHR36091">
    <property type="entry name" value="ALTERED INHERITANCE OF MITOCHONDRIA PROTEIN 9, MITOCHONDRIAL"/>
    <property type="match status" value="1"/>
</dbReference>
<dbReference type="Gene3D" id="3.30.200.20">
    <property type="entry name" value="Phosphorylase Kinase, domain 1"/>
    <property type="match status" value="1"/>
</dbReference>
<dbReference type="STRING" id="1447883.A0A2B7WIZ5"/>
<dbReference type="InterPro" id="IPR011009">
    <property type="entry name" value="Kinase-like_dom_sf"/>
</dbReference>
<sequence length="195" mass="21576">MPSIQHPRPQTHIAAASIHRDETDIKSFTKLAEGGFNRVFEITMKHDDARVLARLPYPCILPKRLTVASEVATLDFLRTQGIPGPRVLEYSTDAETNSVGAEYIIMEKAEGEPIGESWYTLSEKQRLKVLMGLVKIEEKLFAIDLKASGSIYYAHDLPPEMDRVAISCSPSQQGSDTTAAARGEFCVGPVVSLKW</sequence>
<dbReference type="OrthoDB" id="10003767at2759"/>
<dbReference type="EMBL" id="PDNA01000273">
    <property type="protein sequence ID" value="PGG99343.1"/>
    <property type="molecule type" value="Genomic_DNA"/>
</dbReference>
<keyword evidence="2" id="KW-1185">Reference proteome</keyword>
<accession>A0A2B7WIZ5</accession>
<evidence type="ECO:0008006" key="3">
    <source>
        <dbReference type="Google" id="ProtNLM"/>
    </source>
</evidence>
<dbReference type="InterPro" id="IPR051035">
    <property type="entry name" value="Mito_inheritance_9"/>
</dbReference>
<evidence type="ECO:0000313" key="2">
    <source>
        <dbReference type="Proteomes" id="UP000224634"/>
    </source>
</evidence>
<dbReference type="SUPFAM" id="SSF56112">
    <property type="entry name" value="Protein kinase-like (PK-like)"/>
    <property type="match status" value="1"/>
</dbReference>
<dbReference type="PANTHER" id="PTHR36091:SF2">
    <property type="entry name" value="AMINOGLYCOSIDE PHOSPHOTRANSFERASE DOMAIN-CONTAINING PROTEIN"/>
    <property type="match status" value="1"/>
</dbReference>
<gene>
    <name evidence="1" type="ORF">AJ80_09381</name>
</gene>
<dbReference type="Proteomes" id="UP000224634">
    <property type="component" value="Unassembled WGS sequence"/>
</dbReference>
<reference evidence="1 2" key="1">
    <citation type="submission" date="2017-10" db="EMBL/GenBank/DDBJ databases">
        <title>Comparative genomics in systemic dimorphic fungi from Ajellomycetaceae.</title>
        <authorList>
            <person name="Munoz J.F."/>
            <person name="Mcewen J.G."/>
            <person name="Clay O.K."/>
            <person name="Cuomo C.A."/>
        </authorList>
    </citation>
    <scope>NUCLEOTIDE SEQUENCE [LARGE SCALE GENOMIC DNA]</scope>
    <source>
        <strain evidence="1 2">UAMH7299</strain>
    </source>
</reference>
<name>A0A2B7WIZ5_POLH7</name>
<dbReference type="AlphaFoldDB" id="A0A2B7WIZ5"/>